<comment type="caution">
    <text evidence="2">The sequence shown here is derived from an EMBL/GenBank/DDBJ whole genome shotgun (WGS) entry which is preliminary data.</text>
</comment>
<evidence type="ECO:0000313" key="2">
    <source>
        <dbReference type="EMBL" id="MCD7467681.1"/>
    </source>
</evidence>
<accession>A0ABS8T8E3</accession>
<keyword evidence="3" id="KW-1185">Reference proteome</keyword>
<dbReference type="Proteomes" id="UP000823775">
    <property type="component" value="Unassembled WGS sequence"/>
</dbReference>
<evidence type="ECO:0000313" key="3">
    <source>
        <dbReference type="Proteomes" id="UP000823775"/>
    </source>
</evidence>
<evidence type="ECO:0000256" key="1">
    <source>
        <dbReference type="SAM" id="Phobius"/>
    </source>
</evidence>
<reference evidence="2 3" key="1">
    <citation type="journal article" date="2021" name="BMC Genomics">
        <title>Datura genome reveals duplications of psychoactive alkaloid biosynthetic genes and high mutation rate following tissue culture.</title>
        <authorList>
            <person name="Rajewski A."/>
            <person name="Carter-House D."/>
            <person name="Stajich J."/>
            <person name="Litt A."/>
        </authorList>
    </citation>
    <scope>NUCLEOTIDE SEQUENCE [LARGE SCALE GENOMIC DNA]</scope>
    <source>
        <strain evidence="2">AR-01</strain>
    </source>
</reference>
<gene>
    <name evidence="2" type="ORF">HAX54_005246</name>
</gene>
<organism evidence="2 3">
    <name type="scientific">Datura stramonium</name>
    <name type="common">Jimsonweed</name>
    <name type="synonym">Common thornapple</name>
    <dbReference type="NCBI Taxonomy" id="4076"/>
    <lineage>
        <taxon>Eukaryota</taxon>
        <taxon>Viridiplantae</taxon>
        <taxon>Streptophyta</taxon>
        <taxon>Embryophyta</taxon>
        <taxon>Tracheophyta</taxon>
        <taxon>Spermatophyta</taxon>
        <taxon>Magnoliopsida</taxon>
        <taxon>eudicotyledons</taxon>
        <taxon>Gunneridae</taxon>
        <taxon>Pentapetalae</taxon>
        <taxon>asterids</taxon>
        <taxon>lamiids</taxon>
        <taxon>Solanales</taxon>
        <taxon>Solanaceae</taxon>
        <taxon>Solanoideae</taxon>
        <taxon>Datureae</taxon>
        <taxon>Datura</taxon>
    </lineage>
</organism>
<keyword evidence="1" id="KW-1133">Transmembrane helix</keyword>
<keyword evidence="1" id="KW-0472">Membrane</keyword>
<feature type="transmembrane region" description="Helical" evidence="1">
    <location>
        <begin position="68"/>
        <end position="86"/>
    </location>
</feature>
<dbReference type="EMBL" id="JACEIK010001258">
    <property type="protein sequence ID" value="MCD7467681.1"/>
    <property type="molecule type" value="Genomic_DNA"/>
</dbReference>
<sequence>MYKIASSAVVDEERKAHTIDSVFCARFCLMTGKTDSLWIGLPMFVCFTVVPHIIGILNLAVVQSTIQTGFGVLPVYLLLPIFARFLPLLEHLWTCVSGTLSGSPI</sequence>
<keyword evidence="1" id="KW-0812">Transmembrane</keyword>
<feature type="transmembrane region" description="Helical" evidence="1">
    <location>
        <begin position="37"/>
        <end position="61"/>
    </location>
</feature>
<name>A0ABS8T8E3_DATST</name>
<proteinExistence type="predicted"/>
<protein>
    <submittedName>
        <fullName evidence="2">Uncharacterized protein</fullName>
    </submittedName>
</protein>